<keyword evidence="2" id="KW-1185">Reference proteome</keyword>
<proteinExistence type="predicted"/>
<dbReference type="EMBL" id="FOZM01000001">
    <property type="protein sequence ID" value="SFS14712.1"/>
    <property type="molecule type" value="Genomic_DNA"/>
</dbReference>
<dbReference type="AlphaFoldDB" id="A0A1I6MGF2"/>
<evidence type="ECO:0000313" key="1">
    <source>
        <dbReference type="EMBL" id="SFS14712.1"/>
    </source>
</evidence>
<evidence type="ECO:0000313" key="2">
    <source>
        <dbReference type="Proteomes" id="UP000198926"/>
    </source>
</evidence>
<accession>A0A1I6MGF2</accession>
<gene>
    <name evidence="1" type="ORF">SAMN05444714_1741</name>
</gene>
<protein>
    <submittedName>
        <fullName evidence="1">Uncharacterized protein</fullName>
    </submittedName>
</protein>
<organism evidence="1 2">
    <name type="scientific">Yoonia litorea</name>
    <dbReference type="NCBI Taxonomy" id="1123755"/>
    <lineage>
        <taxon>Bacteria</taxon>
        <taxon>Pseudomonadati</taxon>
        <taxon>Pseudomonadota</taxon>
        <taxon>Alphaproteobacteria</taxon>
        <taxon>Rhodobacterales</taxon>
        <taxon>Paracoccaceae</taxon>
        <taxon>Yoonia</taxon>
    </lineage>
</organism>
<sequence length="123" mass="13869">MKNENKIGEAEIEGMAEALAFLTEFGDAEIRRFLCRLPIYAGNVDAPMTLRDLAYEIKLSPYVDAAWTKVRSTPGLTNQIAMVMKVIDVAERELKRDSGETRQFKRNINILAMMNAYQQGGHS</sequence>
<reference evidence="1 2" key="1">
    <citation type="submission" date="2016-10" db="EMBL/GenBank/DDBJ databases">
        <authorList>
            <person name="de Groot N.N."/>
        </authorList>
    </citation>
    <scope>NUCLEOTIDE SEQUENCE [LARGE SCALE GENOMIC DNA]</scope>
    <source>
        <strain evidence="1 2">DSM 29433</strain>
    </source>
</reference>
<name>A0A1I6MGF2_9RHOB</name>
<dbReference type="Proteomes" id="UP000198926">
    <property type="component" value="Unassembled WGS sequence"/>
</dbReference>
<dbReference type="RefSeq" id="WP_090206489.1">
    <property type="nucleotide sequence ID" value="NZ_FOZM01000001.1"/>
</dbReference>